<dbReference type="Proteomes" id="UP000034894">
    <property type="component" value="Unassembled WGS sequence"/>
</dbReference>
<keyword evidence="1" id="KW-0812">Transmembrane</keyword>
<dbReference type="Pfam" id="PF17963">
    <property type="entry name" value="Big_9"/>
    <property type="match status" value="1"/>
</dbReference>
<proteinExistence type="predicted"/>
<dbReference type="EMBL" id="LCFP01000021">
    <property type="protein sequence ID" value="KKS95202.1"/>
    <property type="molecule type" value="Genomic_DNA"/>
</dbReference>
<evidence type="ECO:0000313" key="3">
    <source>
        <dbReference type="Proteomes" id="UP000034894"/>
    </source>
</evidence>
<keyword evidence="1" id="KW-1133">Transmembrane helix</keyword>
<evidence type="ECO:0000256" key="1">
    <source>
        <dbReference type="SAM" id="Phobius"/>
    </source>
</evidence>
<comment type="caution">
    <text evidence="2">The sequence shown here is derived from an EMBL/GenBank/DDBJ whole genome shotgun (WGS) entry which is preliminary data.</text>
</comment>
<dbReference type="Gene3D" id="2.60.40.3440">
    <property type="match status" value="1"/>
</dbReference>
<sequence>MKLKTIFALMLVAAIVFGILPAVVIATAPGAAHNKVITTQNQPYVFKAEDFKFTHPATPNHGFYKVMINGFGVTAANNNGTAIPWKGQLQVKNASDNWVALNPNSGQVQFVLVSDIQLGKMRFVPATGERGEPYTAFYFLNGDDNGTPNDPNDDQASGNYIMTINVNAAVNRAPDAVNDAATAATGQDITILVLANDIDPDGNALTITSATQPTNGAVSILGGTTVGIAYRSNSGFTGTDSFTYTISDGNGGTDTATVTVTVGAQLPATNQLEIKRVEINGKTNGKLVLDDENEIEVEVKNNLNLDLDDVEITVTILDVDGDDLDEQEEIDIDSRDEETITFTFDLQDEQLDEDNYIIQVKAEGTDRNNVNYVDTERVTVKVDREKHQVVIRKASLDRTTASCSAQSVNLLVRIENVGENDEDDVEIRAFNENLDLDARRSNIELDDFQGSDNDYQVTIPLDIKDARSGEEVIRVEVLRDGAVDDRKDVTLTVNCDSRSETTDAAAGAGQELIDEIRKGLETRKASGSNTEVSSIRNSNSYMVLLGILAVLAFVAVVLALAVMATRKKK</sequence>
<keyword evidence="1" id="KW-0472">Membrane</keyword>
<dbReference type="AlphaFoldDB" id="A0A0G1DC25"/>
<reference evidence="2 3" key="1">
    <citation type="journal article" date="2015" name="Nature">
        <title>rRNA introns, odd ribosomes, and small enigmatic genomes across a large radiation of phyla.</title>
        <authorList>
            <person name="Brown C.T."/>
            <person name="Hug L.A."/>
            <person name="Thomas B.C."/>
            <person name="Sharon I."/>
            <person name="Castelle C.J."/>
            <person name="Singh A."/>
            <person name="Wilkins M.J."/>
            <person name="Williams K.H."/>
            <person name="Banfield J.F."/>
        </authorList>
    </citation>
    <scope>NUCLEOTIDE SEQUENCE [LARGE SCALE GENOMIC DNA]</scope>
</reference>
<organism evidence="2 3">
    <name type="scientific">Candidatus Gottesmanbacteria bacterium GW2011_GWA2_43_14</name>
    <dbReference type="NCBI Taxonomy" id="1618443"/>
    <lineage>
        <taxon>Bacteria</taxon>
        <taxon>Candidatus Gottesmaniibacteriota</taxon>
    </lineage>
</organism>
<name>A0A0G1DC25_9BACT</name>
<feature type="transmembrane region" description="Helical" evidence="1">
    <location>
        <begin position="541"/>
        <end position="564"/>
    </location>
</feature>
<dbReference type="STRING" id="1618443.UV73_C0021G0001"/>
<evidence type="ECO:0000313" key="2">
    <source>
        <dbReference type="EMBL" id="KKS95202.1"/>
    </source>
</evidence>
<dbReference type="PATRIC" id="fig|1618443.3.peg.1682"/>
<accession>A0A0G1DC25</accession>
<protein>
    <submittedName>
        <fullName evidence="2">Hyalin domain-containing protein</fullName>
    </submittedName>
</protein>
<gene>
    <name evidence="2" type="ORF">UV73_C0021G0001</name>
</gene>